<accession>A0A2X1VKX3</accession>
<organism evidence="3 4">
    <name type="scientific">Oligella urethralis</name>
    <dbReference type="NCBI Taxonomy" id="90245"/>
    <lineage>
        <taxon>Bacteria</taxon>
        <taxon>Pseudomonadati</taxon>
        <taxon>Pseudomonadota</taxon>
        <taxon>Betaproteobacteria</taxon>
        <taxon>Burkholderiales</taxon>
        <taxon>Alcaligenaceae</taxon>
        <taxon>Oligella</taxon>
    </lineage>
</organism>
<dbReference type="PANTHER" id="PTHR30121">
    <property type="entry name" value="UNCHARACTERIZED PROTEIN YJGR-RELATED"/>
    <property type="match status" value="1"/>
</dbReference>
<comment type="similarity">
    <text evidence="1">Belongs to the TrbE/VirB4 family.</text>
</comment>
<dbReference type="AlphaFoldDB" id="A0A2X1VKX3"/>
<sequence>MIIADFLKRTFAKLGSQPAHVDFLPKFSQHVTEDIVHIKKGYLGFIVQFQGIPFESEDDSHINAQFANLALSLAVIGKTLGNRLSLWTTLKRRKRVFERHYTFDNMFCQEFATKYLERFKDKPFFSNSFYISFILKYEDFTDGLKEAEDLKAQLTSNLQNYEPYVLKTYENEHGIIFSEVYEFLASLINYERQPIPLTTSDASSVLGDSDLHFGADICEIRTQNKVKFATMFDLKDFGTSKPKILTQILDLPCEFNLTQSFTYVNSHDMLGLIDRQLNNLISSGDQARQQHEELQDGKGKLTAGELMFGDYHAALVVYGDTPHEASNNGNMTTSRFLNTGGFIFKKAGFSAPYTYYSQVPGAEIKPRATPKTTLNLATTFGMHTYSQGKTWGNPLGDGLAVMPLQTRSNTVFDFNFHYTSPKENNVGDKIAGHTLILGATGAGKTTVETALMAFTERFNPHIFALDLDAGMQIFIQAIGGSYHRLNTGVPTGLNPFQLKDSPGTREFLYTLVGLCGKNSQGQITADEEKQIKMAVDTLMNQVPFEHRNFSVMLQNIPATPDENSLRSRLSRWCRSEGGRFAWCLDNPTNHFDPDSFYKVGFDLTDILQDNYAPTEPVLAYMFFLRDQMMDRVAEEGGILATIVEEFWWPTRFKVTEELILKILKTDRKRSGWIILTSQSPEDAIQCSIFPAIAQQTPTKIFLPNPDAEYKDSYEKCGISYKEFEEIKKLHLDSRTFLVKQNRQSAFAKLDLYGFNEELAVLSGTSENVEVLNQLLEQMPGAKPDEWYPVFKERILARKEEKQQRLLNG</sequence>
<dbReference type="Proteomes" id="UP000250242">
    <property type="component" value="Unassembled WGS sequence"/>
</dbReference>
<evidence type="ECO:0000313" key="3">
    <source>
        <dbReference type="EMBL" id="SPY09090.1"/>
    </source>
</evidence>
<evidence type="ECO:0000256" key="1">
    <source>
        <dbReference type="ARBA" id="ARBA00006512"/>
    </source>
</evidence>
<dbReference type="Gene3D" id="3.40.50.300">
    <property type="entry name" value="P-loop containing nucleotide triphosphate hydrolases"/>
    <property type="match status" value="1"/>
</dbReference>
<dbReference type="GO" id="GO:0005524">
    <property type="term" value="F:ATP binding"/>
    <property type="evidence" value="ECO:0007669"/>
    <property type="project" value="InterPro"/>
</dbReference>
<protein>
    <submittedName>
        <fullName evidence="3">Type IV secretion system protein virB4</fullName>
    </submittedName>
</protein>
<dbReference type="SUPFAM" id="SSF52540">
    <property type="entry name" value="P-loop containing nucleoside triphosphate hydrolases"/>
    <property type="match status" value="1"/>
</dbReference>
<dbReference type="RefSeq" id="WP_113062922.1">
    <property type="nucleotide sequence ID" value="NZ_UATH01000001.1"/>
</dbReference>
<feature type="domain" description="CagE TrbE VirB component of type IV transporter system central" evidence="2">
    <location>
        <begin position="165"/>
        <end position="361"/>
    </location>
</feature>
<reference evidence="3 4" key="1">
    <citation type="submission" date="2018-06" db="EMBL/GenBank/DDBJ databases">
        <authorList>
            <consortium name="Pathogen Informatics"/>
            <person name="Doyle S."/>
        </authorList>
    </citation>
    <scope>NUCLEOTIDE SEQUENCE [LARGE SCALE GENOMIC DNA]</scope>
    <source>
        <strain evidence="3 4">NCTC11009</strain>
    </source>
</reference>
<evidence type="ECO:0000259" key="2">
    <source>
        <dbReference type="Pfam" id="PF03135"/>
    </source>
</evidence>
<gene>
    <name evidence="3" type="primary">virB4_2</name>
    <name evidence="3" type="ORF">NCTC11009_02343</name>
</gene>
<proteinExistence type="inferred from homology"/>
<dbReference type="InterPro" id="IPR051162">
    <property type="entry name" value="T4SS_component"/>
</dbReference>
<dbReference type="Pfam" id="PF03135">
    <property type="entry name" value="CagE_TrbE_VirB"/>
    <property type="match status" value="1"/>
</dbReference>
<name>A0A2X1VKX3_9BURK</name>
<dbReference type="EMBL" id="UATH01000001">
    <property type="protein sequence ID" value="SPY09090.1"/>
    <property type="molecule type" value="Genomic_DNA"/>
</dbReference>
<dbReference type="PANTHER" id="PTHR30121:SF6">
    <property type="entry name" value="SLR6007 PROTEIN"/>
    <property type="match status" value="1"/>
</dbReference>
<dbReference type="InterPro" id="IPR027417">
    <property type="entry name" value="P-loop_NTPase"/>
</dbReference>
<evidence type="ECO:0000313" key="4">
    <source>
        <dbReference type="Proteomes" id="UP000250242"/>
    </source>
</evidence>
<dbReference type="InterPro" id="IPR018145">
    <property type="entry name" value="CagE_TrbE_VirB_cntrl_dom"/>
</dbReference>